<evidence type="ECO:0000313" key="2">
    <source>
        <dbReference type="Proteomes" id="UP000265520"/>
    </source>
</evidence>
<name>A0A392NJV1_9FABA</name>
<proteinExistence type="predicted"/>
<keyword evidence="2" id="KW-1185">Reference proteome</keyword>
<organism evidence="1 2">
    <name type="scientific">Trifolium medium</name>
    <dbReference type="NCBI Taxonomy" id="97028"/>
    <lineage>
        <taxon>Eukaryota</taxon>
        <taxon>Viridiplantae</taxon>
        <taxon>Streptophyta</taxon>
        <taxon>Embryophyta</taxon>
        <taxon>Tracheophyta</taxon>
        <taxon>Spermatophyta</taxon>
        <taxon>Magnoliopsida</taxon>
        <taxon>eudicotyledons</taxon>
        <taxon>Gunneridae</taxon>
        <taxon>Pentapetalae</taxon>
        <taxon>rosids</taxon>
        <taxon>fabids</taxon>
        <taxon>Fabales</taxon>
        <taxon>Fabaceae</taxon>
        <taxon>Papilionoideae</taxon>
        <taxon>50 kb inversion clade</taxon>
        <taxon>NPAAA clade</taxon>
        <taxon>Hologalegina</taxon>
        <taxon>IRL clade</taxon>
        <taxon>Trifolieae</taxon>
        <taxon>Trifolium</taxon>
    </lineage>
</organism>
<reference evidence="1 2" key="1">
    <citation type="journal article" date="2018" name="Front. Plant Sci.">
        <title>Red Clover (Trifolium pratense) and Zigzag Clover (T. medium) - A Picture of Genomic Similarities and Differences.</title>
        <authorList>
            <person name="Dluhosova J."/>
            <person name="Istvanek J."/>
            <person name="Nedelnik J."/>
            <person name="Repkova J."/>
        </authorList>
    </citation>
    <scope>NUCLEOTIDE SEQUENCE [LARGE SCALE GENOMIC DNA]</scope>
    <source>
        <strain evidence="2">cv. 10/8</strain>
        <tissue evidence="1">Leaf</tissue>
    </source>
</reference>
<dbReference type="EMBL" id="LXQA010040593">
    <property type="protein sequence ID" value="MCH99539.1"/>
    <property type="molecule type" value="Genomic_DNA"/>
</dbReference>
<sequence>KWINRANFPMAAELKIAQQKNGLKVIIIKIELSSYRHMAARCGDERGTTVARGEGETSMSDGRRKMEACFCVPGAWFVKKKEEKSLTL</sequence>
<evidence type="ECO:0000313" key="1">
    <source>
        <dbReference type="EMBL" id="MCH99539.1"/>
    </source>
</evidence>
<dbReference type="AlphaFoldDB" id="A0A392NJV1"/>
<comment type="caution">
    <text evidence="1">The sequence shown here is derived from an EMBL/GenBank/DDBJ whole genome shotgun (WGS) entry which is preliminary data.</text>
</comment>
<protein>
    <submittedName>
        <fullName evidence="1">Uncharacterized protein</fullName>
    </submittedName>
</protein>
<dbReference type="Proteomes" id="UP000265520">
    <property type="component" value="Unassembled WGS sequence"/>
</dbReference>
<accession>A0A392NJV1</accession>
<feature type="non-terminal residue" evidence="1">
    <location>
        <position position="1"/>
    </location>
</feature>